<dbReference type="Pfam" id="PF01425">
    <property type="entry name" value="Amidase"/>
    <property type="match status" value="1"/>
</dbReference>
<dbReference type="InterPro" id="IPR032710">
    <property type="entry name" value="NTF2-like_dom_sf"/>
</dbReference>
<dbReference type="InterPro" id="IPR024507">
    <property type="entry name" value="AtzH-like"/>
</dbReference>
<dbReference type="Proteomes" id="UP001500325">
    <property type="component" value="Unassembled WGS sequence"/>
</dbReference>
<dbReference type="InterPro" id="IPR023631">
    <property type="entry name" value="Amidase_dom"/>
</dbReference>
<keyword evidence="3" id="KW-1185">Reference proteome</keyword>
<feature type="domain" description="Amidase" evidence="1">
    <location>
        <begin position="161"/>
        <end position="331"/>
    </location>
</feature>
<evidence type="ECO:0000259" key="1">
    <source>
        <dbReference type="Pfam" id="PF01425"/>
    </source>
</evidence>
<sequence>MIAEAVQVVSPGPVPEGLLAAFDAYETALLTNDVATLDALFAPGPATVRGDGTTLLVGHAAIAGFRSGRAVIPTRQVAELHVRPVGDDAALVMASTVEPATGATGLQTQLWQRLAGDWKVTAAHVTLPRTQPATPSRAAAAALDRSVWRVVGTPLVAPTGSGPLDGVTVAVKDLFAVAGERLGAGNPAWLAEQEPQASTAPAVAALLAAGAEVTGLARTDEFAYSLAGQNAHYGTAPNPAVPGGIGGGSTSGPASAVALGQVLVGLGTDTAGSIRVPASYQGLVGIRTTHGAVPLDGVLPLAPSFDTVGWLAREVGPALRVAEVLLPGVSATPAAVAPPARTVVLPTVETHAIPAVAAACADRRAALVGEGLLPTAEIVDLAPEILEGWFAAFRTLQAFEAWAAHGDWITAHPGALGADVGGRFAAAADVTAAQADAARATIAEARAWLREVLAGAVLVVPSSAGGAPARDSSAAVVEAERAGTLRMTCLAGLAGAPAVSVPLLHTADGRPAGLCLVGAPGTDLDLLRLAATLEGAA</sequence>
<dbReference type="RefSeq" id="WP_345381865.1">
    <property type="nucleotide sequence ID" value="NZ_BAABIC010000012.1"/>
</dbReference>
<name>A0ABP8WXQ9_9PSEU</name>
<dbReference type="InterPro" id="IPR036928">
    <property type="entry name" value="AS_sf"/>
</dbReference>
<accession>A0ABP8WXQ9</accession>
<reference evidence="3" key="1">
    <citation type="journal article" date="2019" name="Int. J. Syst. Evol. Microbiol.">
        <title>The Global Catalogue of Microorganisms (GCM) 10K type strain sequencing project: providing services to taxonomists for standard genome sequencing and annotation.</title>
        <authorList>
            <consortium name="The Broad Institute Genomics Platform"/>
            <consortium name="The Broad Institute Genome Sequencing Center for Infectious Disease"/>
            <person name="Wu L."/>
            <person name="Ma J."/>
        </authorList>
    </citation>
    <scope>NUCLEOTIDE SEQUENCE [LARGE SCALE GENOMIC DNA]</scope>
    <source>
        <strain evidence="3">JCM 18055</strain>
    </source>
</reference>
<protein>
    <recommendedName>
        <fullName evidence="1">Amidase domain-containing protein</fullName>
    </recommendedName>
</protein>
<evidence type="ECO:0000313" key="2">
    <source>
        <dbReference type="EMBL" id="GAA4695953.1"/>
    </source>
</evidence>
<proteinExistence type="predicted"/>
<organism evidence="2 3">
    <name type="scientific">Pseudonocardia yuanmonensis</name>
    <dbReference type="NCBI Taxonomy" id="1095914"/>
    <lineage>
        <taxon>Bacteria</taxon>
        <taxon>Bacillati</taxon>
        <taxon>Actinomycetota</taxon>
        <taxon>Actinomycetes</taxon>
        <taxon>Pseudonocardiales</taxon>
        <taxon>Pseudonocardiaceae</taxon>
        <taxon>Pseudonocardia</taxon>
    </lineage>
</organism>
<dbReference type="Gene3D" id="3.90.1300.10">
    <property type="entry name" value="Amidase signature (AS) domain"/>
    <property type="match status" value="1"/>
</dbReference>
<dbReference type="SUPFAM" id="SSF54427">
    <property type="entry name" value="NTF2-like"/>
    <property type="match status" value="1"/>
</dbReference>
<dbReference type="PANTHER" id="PTHR46310:SF7">
    <property type="entry name" value="AMIDASE 1"/>
    <property type="match status" value="1"/>
</dbReference>
<dbReference type="Pfam" id="PF11533">
    <property type="entry name" value="AtzH-like"/>
    <property type="match status" value="1"/>
</dbReference>
<gene>
    <name evidence="2" type="ORF">GCM10023215_37380</name>
</gene>
<dbReference type="SUPFAM" id="SSF75304">
    <property type="entry name" value="Amidase signature (AS) enzymes"/>
    <property type="match status" value="1"/>
</dbReference>
<dbReference type="Gene3D" id="3.10.450.50">
    <property type="match status" value="1"/>
</dbReference>
<dbReference type="EMBL" id="BAABIC010000012">
    <property type="protein sequence ID" value="GAA4695953.1"/>
    <property type="molecule type" value="Genomic_DNA"/>
</dbReference>
<evidence type="ECO:0000313" key="3">
    <source>
        <dbReference type="Proteomes" id="UP001500325"/>
    </source>
</evidence>
<comment type="caution">
    <text evidence="2">The sequence shown here is derived from an EMBL/GenBank/DDBJ whole genome shotgun (WGS) entry which is preliminary data.</text>
</comment>
<dbReference type="PANTHER" id="PTHR46310">
    <property type="entry name" value="AMIDASE 1"/>
    <property type="match status" value="1"/>
</dbReference>